<evidence type="ECO:0000256" key="3">
    <source>
        <dbReference type="ARBA" id="ARBA00022723"/>
    </source>
</evidence>
<evidence type="ECO:0000256" key="1">
    <source>
        <dbReference type="ARBA" id="ARBA00006964"/>
    </source>
</evidence>
<protein>
    <recommendedName>
        <fullName evidence="2 4">GTP cyclohydrolase 1 type 2 homolog</fullName>
    </recommendedName>
</protein>
<evidence type="ECO:0000313" key="7">
    <source>
        <dbReference type="Proteomes" id="UP000366051"/>
    </source>
</evidence>
<dbReference type="FunFam" id="3.40.1390.30:FF:000001">
    <property type="entry name" value="GTP cyclohydrolase 1 type 2"/>
    <property type="match status" value="1"/>
</dbReference>
<dbReference type="InterPro" id="IPR017221">
    <property type="entry name" value="DUF34/NIF3_bac"/>
</dbReference>
<proteinExistence type="inferred from homology"/>
<dbReference type="KEGG" id="hcv:FTV88_1695"/>
<feature type="binding site" evidence="5">
    <location>
        <position position="332"/>
    </location>
    <ligand>
        <name>a divalent metal cation</name>
        <dbReference type="ChEBI" id="CHEBI:60240"/>
        <label>1</label>
    </ligand>
</feature>
<keyword evidence="3 4" id="KW-0479">Metal-binding</keyword>
<dbReference type="OrthoDB" id="9792792at2"/>
<dbReference type="InterPro" id="IPR002678">
    <property type="entry name" value="DUF34/NIF3"/>
</dbReference>
<dbReference type="InterPro" id="IPR036069">
    <property type="entry name" value="DUF34/NIF3_sf"/>
</dbReference>
<dbReference type="PANTHER" id="PTHR13799:SF14">
    <property type="entry name" value="GTP CYCLOHYDROLASE 1 TYPE 2 HOMOLOG"/>
    <property type="match status" value="1"/>
</dbReference>
<dbReference type="GO" id="GO:0005737">
    <property type="term" value="C:cytoplasm"/>
    <property type="evidence" value="ECO:0007669"/>
    <property type="project" value="TreeGrafter"/>
</dbReference>
<dbReference type="InterPro" id="IPR015867">
    <property type="entry name" value="N-reg_PII/ATP_PRibTrfase_C"/>
</dbReference>
<organism evidence="6 7">
    <name type="scientific">Heliorestis convoluta</name>
    <dbReference type="NCBI Taxonomy" id="356322"/>
    <lineage>
        <taxon>Bacteria</taxon>
        <taxon>Bacillati</taxon>
        <taxon>Bacillota</taxon>
        <taxon>Clostridia</taxon>
        <taxon>Eubacteriales</taxon>
        <taxon>Heliobacteriaceae</taxon>
        <taxon>Heliorestis</taxon>
    </lineage>
</organism>
<evidence type="ECO:0000256" key="4">
    <source>
        <dbReference type="PIRNR" id="PIRNR037489"/>
    </source>
</evidence>
<comment type="similarity">
    <text evidence="1 4">Belongs to the GTP cyclohydrolase I type 2/NIF3 family.</text>
</comment>
<dbReference type="FunFam" id="3.30.70.120:FF:000006">
    <property type="entry name" value="GTP cyclohydrolase 1 type 2 homolog"/>
    <property type="match status" value="1"/>
</dbReference>
<evidence type="ECO:0000313" key="6">
    <source>
        <dbReference type="EMBL" id="QGG47793.1"/>
    </source>
</evidence>
<dbReference type="Gene3D" id="3.30.70.120">
    <property type="match status" value="1"/>
</dbReference>
<dbReference type="GO" id="GO:0046872">
    <property type="term" value="F:metal ion binding"/>
    <property type="evidence" value="ECO:0007669"/>
    <property type="project" value="UniProtKB-UniRule"/>
</dbReference>
<gene>
    <name evidence="6" type="ORF">FTV88_1695</name>
</gene>
<feature type="binding site" evidence="5">
    <location>
        <position position="66"/>
    </location>
    <ligand>
        <name>a divalent metal cation</name>
        <dbReference type="ChEBI" id="CHEBI:60240"/>
        <label>1</label>
    </ligand>
</feature>
<feature type="binding site" evidence="5">
    <location>
        <position position="336"/>
    </location>
    <ligand>
        <name>a divalent metal cation</name>
        <dbReference type="ChEBI" id="CHEBI:60240"/>
        <label>1</label>
    </ligand>
</feature>
<dbReference type="SUPFAM" id="SSF102705">
    <property type="entry name" value="NIF3 (NGG1p interacting factor 3)-like"/>
    <property type="match status" value="1"/>
</dbReference>
<dbReference type="EMBL" id="CP045875">
    <property type="protein sequence ID" value="QGG47793.1"/>
    <property type="molecule type" value="Genomic_DNA"/>
</dbReference>
<evidence type="ECO:0000256" key="5">
    <source>
        <dbReference type="PIRSR" id="PIRSR602678-1"/>
    </source>
</evidence>
<reference evidence="7" key="1">
    <citation type="submission" date="2019-11" db="EMBL/GenBank/DDBJ databases">
        <title>Genome sequence of Heliorestis convoluta strain HH, an alkaliphilic and minimalistic phototrophic bacterium from a soda lake in Egypt.</title>
        <authorList>
            <person name="Dewey E.D."/>
            <person name="Stokes L.M."/>
            <person name="Burchell B.M."/>
            <person name="Shaffer K.N."/>
            <person name="Huntington A.M."/>
            <person name="Baker J.M."/>
            <person name="Nadendla S."/>
            <person name="Giglio M.G."/>
            <person name="Touchman J.W."/>
            <person name="Blankenship R.E."/>
            <person name="Madigan M.T."/>
            <person name="Sattley W.M."/>
        </authorList>
    </citation>
    <scope>NUCLEOTIDE SEQUENCE [LARGE SCALE GENOMIC DNA]</scope>
    <source>
        <strain evidence="7">HH</strain>
    </source>
</reference>
<feature type="binding site" evidence="5">
    <location>
        <position position="105"/>
    </location>
    <ligand>
        <name>a divalent metal cation</name>
        <dbReference type="ChEBI" id="CHEBI:60240"/>
        <label>1</label>
    </ligand>
</feature>
<accession>A0A5Q2N1S8</accession>
<keyword evidence="7" id="KW-1185">Reference proteome</keyword>
<feature type="binding site" evidence="5">
    <location>
        <position position="67"/>
    </location>
    <ligand>
        <name>a divalent metal cation</name>
        <dbReference type="ChEBI" id="CHEBI:60240"/>
        <label>1</label>
    </ligand>
</feature>
<name>A0A5Q2N1S8_9FIRM</name>
<evidence type="ECO:0000256" key="2">
    <source>
        <dbReference type="ARBA" id="ARBA00022112"/>
    </source>
</evidence>
<dbReference type="PIRSF" id="PIRSF037489">
    <property type="entry name" value="UCP037489_NIF3_YqfO"/>
    <property type="match status" value="1"/>
</dbReference>
<dbReference type="Pfam" id="PF01784">
    <property type="entry name" value="DUF34_NIF3"/>
    <property type="match status" value="1"/>
</dbReference>
<dbReference type="RefSeq" id="WP_153725097.1">
    <property type="nucleotide sequence ID" value="NZ_CP045875.1"/>
</dbReference>
<sequence>MALACGRIIEWIERIAPQALAEHWDQVGLQVGHSATEVKKVYLALDLDEAVLEQALEKECQMIVLHHPFIFKPLHHLRWDTLQGRLIKKVIENNLQIYVAHTNLDIARGGVNDVLAEKLGLENVEPLYENKKEELVKIAYFVPLEDEKKVRQAIGDAGAGHIGQYSHCTFRTEGTGTFLPLQGANPHIGAVGTIEEVKEMRVETIVPQKKLKAVLKALFKAHPYEEVAYDIYPLQNEGEKNGLGRIGLLATPLAIKDFAEEVKQKLNLTSLRWVGLDVERKVKKIALCGGSGGSTIGHARYRGADLLLTGDIKYHEGQEALALGIDLFDAGHFATEKPAMDRLAQYLQDKAKEEKRNLEFFVHEPNQDPLRLL</sequence>
<dbReference type="Gene3D" id="3.40.1390.30">
    <property type="entry name" value="NIF3 (NGG1p interacting factor 3)-like"/>
    <property type="match status" value="1"/>
</dbReference>
<dbReference type="AlphaFoldDB" id="A0A5Q2N1S8"/>
<dbReference type="Proteomes" id="UP000366051">
    <property type="component" value="Chromosome"/>
</dbReference>
<dbReference type="PANTHER" id="PTHR13799">
    <property type="entry name" value="NGG1 INTERACTING FACTOR 3"/>
    <property type="match status" value="1"/>
</dbReference>
<dbReference type="NCBIfam" id="TIGR00486">
    <property type="entry name" value="YbgI_SA1388"/>
    <property type="match status" value="1"/>
</dbReference>